<accession>A0A356LDE2</accession>
<evidence type="ECO:0000259" key="16">
    <source>
        <dbReference type="Pfam" id="PF00905"/>
    </source>
</evidence>
<dbReference type="PANTHER" id="PTHR30627">
    <property type="entry name" value="PEPTIDOGLYCAN D,D-TRANSPEPTIDASE"/>
    <property type="match status" value="1"/>
</dbReference>
<proteinExistence type="inferred from homology"/>
<feature type="transmembrane region" description="Helical" evidence="14">
    <location>
        <begin position="20"/>
        <end position="39"/>
    </location>
</feature>
<keyword evidence="4 14" id="KW-0997">Cell inner membrane</keyword>
<dbReference type="GO" id="GO:0008360">
    <property type="term" value="P:regulation of cell shape"/>
    <property type="evidence" value="ECO:0007669"/>
    <property type="project" value="UniProtKB-KW"/>
</dbReference>
<feature type="active site" description="Acyl-ester intermediate" evidence="14">
    <location>
        <position position="336"/>
    </location>
</feature>
<comment type="catalytic activity">
    <reaction evidence="14">
        <text>Preferential cleavage: (Ac)2-L-Lys-D-Ala-|-D-Ala. Also transpeptidation of peptidyl-alanyl moieties that are N-acyl substituents of D-alanine.</text>
        <dbReference type="EC" id="3.4.16.4"/>
    </reaction>
</comment>
<dbReference type="InterPro" id="IPR012338">
    <property type="entry name" value="Beta-lactam/transpept-like"/>
</dbReference>
<comment type="subcellular location">
    <subcellularLocation>
        <location evidence="14">Cell inner membrane</location>
        <topology evidence="14">Single-pass membrane protein</topology>
    </subcellularLocation>
    <subcellularLocation>
        <location evidence="2">Cell membrane</location>
    </subcellularLocation>
    <subcellularLocation>
        <location evidence="1">Membrane</location>
        <topology evidence="1">Single-pass membrane protein</topology>
    </subcellularLocation>
</comment>
<organism evidence="18 19">
    <name type="scientific">Advenella kashmirensis</name>
    <dbReference type="NCBI Taxonomy" id="310575"/>
    <lineage>
        <taxon>Bacteria</taxon>
        <taxon>Pseudomonadati</taxon>
        <taxon>Pseudomonadota</taxon>
        <taxon>Betaproteobacteria</taxon>
        <taxon>Burkholderiales</taxon>
        <taxon>Alcaligenaceae</taxon>
    </lineage>
</organism>
<evidence type="ECO:0000256" key="1">
    <source>
        <dbReference type="ARBA" id="ARBA00004167"/>
    </source>
</evidence>
<evidence type="ECO:0000259" key="17">
    <source>
        <dbReference type="Pfam" id="PF03717"/>
    </source>
</evidence>
<dbReference type="Gene3D" id="3.30.1390.30">
    <property type="entry name" value="Penicillin-binding protein 2a, domain 3"/>
    <property type="match status" value="1"/>
</dbReference>
<keyword evidence="13 14" id="KW-0961">Cell wall biogenesis/degradation</keyword>
<evidence type="ECO:0000256" key="8">
    <source>
        <dbReference type="ARBA" id="ARBA00022801"/>
    </source>
</evidence>
<keyword evidence="8 14" id="KW-0378">Hydrolase</keyword>
<evidence type="ECO:0000256" key="9">
    <source>
        <dbReference type="ARBA" id="ARBA00022960"/>
    </source>
</evidence>
<keyword evidence="7 14" id="KW-0812">Transmembrane</keyword>
<keyword evidence="5 14" id="KW-0121">Carboxypeptidase</keyword>
<evidence type="ECO:0000256" key="12">
    <source>
        <dbReference type="ARBA" id="ARBA00023136"/>
    </source>
</evidence>
<dbReference type="GO" id="GO:0071972">
    <property type="term" value="F:peptidoglycan L,D-transpeptidase activity"/>
    <property type="evidence" value="ECO:0007669"/>
    <property type="project" value="TreeGrafter"/>
</dbReference>
<dbReference type="Gene3D" id="3.90.1310.10">
    <property type="entry name" value="Penicillin-binding protein 2a (Domain 2)"/>
    <property type="match status" value="1"/>
</dbReference>
<dbReference type="Proteomes" id="UP000264036">
    <property type="component" value="Unassembled WGS sequence"/>
</dbReference>
<dbReference type="Pfam" id="PF03717">
    <property type="entry name" value="PBP_dimer"/>
    <property type="match status" value="1"/>
</dbReference>
<keyword evidence="12 14" id="KW-0472">Membrane</keyword>
<feature type="compositionally biased region" description="Acidic residues" evidence="15">
    <location>
        <begin position="635"/>
        <end position="645"/>
    </location>
</feature>
<evidence type="ECO:0000256" key="2">
    <source>
        <dbReference type="ARBA" id="ARBA00004236"/>
    </source>
</evidence>
<dbReference type="EMBL" id="DOEK01000008">
    <property type="protein sequence ID" value="HBP28849.1"/>
    <property type="molecule type" value="Genomic_DNA"/>
</dbReference>
<dbReference type="GO" id="GO:0071555">
    <property type="term" value="P:cell wall organization"/>
    <property type="evidence" value="ECO:0007669"/>
    <property type="project" value="UniProtKB-KW"/>
</dbReference>
<comment type="similarity">
    <text evidence="14">Belongs to the transpeptidase family. MrdA subfamily.</text>
</comment>
<dbReference type="EC" id="3.4.16.4" evidence="14"/>
<dbReference type="InterPro" id="IPR001460">
    <property type="entry name" value="PCN-bd_Tpept"/>
</dbReference>
<evidence type="ECO:0000256" key="15">
    <source>
        <dbReference type="SAM" id="MobiDB-lite"/>
    </source>
</evidence>
<keyword evidence="10 14" id="KW-0573">Peptidoglycan synthesis</keyword>
<dbReference type="InterPro" id="IPR050515">
    <property type="entry name" value="Beta-lactam/transpept"/>
</dbReference>
<dbReference type="HAMAP" id="MF_02081">
    <property type="entry name" value="MrdA_transpept"/>
    <property type="match status" value="1"/>
</dbReference>
<dbReference type="PROSITE" id="PS51257">
    <property type="entry name" value="PROKAR_LIPOPROTEIN"/>
    <property type="match status" value="1"/>
</dbReference>
<dbReference type="Gene3D" id="3.40.710.10">
    <property type="entry name" value="DD-peptidase/beta-lactamase superfamily"/>
    <property type="match status" value="1"/>
</dbReference>
<dbReference type="GO" id="GO:0009252">
    <property type="term" value="P:peptidoglycan biosynthetic process"/>
    <property type="evidence" value="ECO:0007669"/>
    <property type="project" value="UniProtKB-UniRule"/>
</dbReference>
<dbReference type="GO" id="GO:0008658">
    <property type="term" value="F:penicillin binding"/>
    <property type="evidence" value="ECO:0007669"/>
    <property type="project" value="InterPro"/>
</dbReference>
<feature type="domain" description="Penicillin-binding protein dimerisation" evidence="17">
    <location>
        <begin position="62"/>
        <end position="236"/>
    </location>
</feature>
<dbReference type="AlphaFoldDB" id="A0A356LDE2"/>
<dbReference type="SUPFAM" id="SSF56601">
    <property type="entry name" value="beta-lactamase/transpeptidase-like"/>
    <property type="match status" value="1"/>
</dbReference>
<dbReference type="PANTHER" id="PTHR30627:SF2">
    <property type="entry name" value="PEPTIDOGLYCAN D,D-TRANSPEPTIDASE MRDA"/>
    <property type="match status" value="1"/>
</dbReference>
<evidence type="ECO:0000256" key="13">
    <source>
        <dbReference type="ARBA" id="ARBA00023316"/>
    </source>
</evidence>
<evidence type="ECO:0000256" key="10">
    <source>
        <dbReference type="ARBA" id="ARBA00022984"/>
    </source>
</evidence>
<protein>
    <recommendedName>
        <fullName evidence="14">Peptidoglycan D,D-transpeptidase MrdA</fullName>
        <ecNumber evidence="14">3.4.16.4</ecNumber>
    </recommendedName>
    <alternativeName>
        <fullName evidence="14">Penicillin-binding protein 2</fullName>
        <shortName evidence="14">PBP-2</shortName>
    </alternativeName>
</protein>
<evidence type="ECO:0000313" key="18">
    <source>
        <dbReference type="EMBL" id="HBP28849.1"/>
    </source>
</evidence>
<dbReference type="GO" id="GO:0005886">
    <property type="term" value="C:plasma membrane"/>
    <property type="evidence" value="ECO:0007669"/>
    <property type="project" value="UniProtKB-SubCell"/>
</dbReference>
<evidence type="ECO:0000313" key="19">
    <source>
        <dbReference type="Proteomes" id="UP000264036"/>
    </source>
</evidence>
<keyword evidence="11 14" id="KW-1133">Transmembrane helix</keyword>
<dbReference type="GO" id="GO:0006508">
    <property type="term" value="P:proteolysis"/>
    <property type="evidence" value="ECO:0007669"/>
    <property type="project" value="UniProtKB-KW"/>
</dbReference>
<comment type="caution">
    <text evidence="18">The sequence shown here is derived from an EMBL/GenBank/DDBJ whole genome shotgun (WGS) entry which is preliminary data.</text>
</comment>
<dbReference type="InterPro" id="IPR017790">
    <property type="entry name" value="Penicillin-binding_protein_2"/>
</dbReference>
<name>A0A356LDE2_9BURK</name>
<sequence length="689" mass="76494">MFEFRKRSTIQRKKIRLRVLIALVFVLGCFGLLIDRLWVLQVERYQGLAERADRNRIALVPIAPRRGDIVDRNGTVLARSYRDYTLEIVPAQVKKLDELISQISKVIALTPLDVRRFKRRMGQTTRYASVMLRGNLTDDEAAIFAAHSFRFPDVNLRARWVREYPQGESAAHVVGYVGRISEKDQERLERDGVEGNYRGTDVIGKKGIEASYEAVLHGKTGWEEVEVAASGKPVQVLKRIDPIPGDTLHLSIDLGLQKMVEDLYNKGFVKEGVPERGALVAIDPRNGQVLAYVSAPSYDPNLFIDGIDVENWRRLADSPQHPLIDRPVSGTFPIGSTYKPFVALAALKLGVRDPNARIPDPGYFEYGNQRFRNAGGAAYGPTNMHRALVVSSDTYFFSLGPLIGVDALHDFSLMFGFGRKTGIDLNYEKIGILPSREWKKKAFKDPRQQRWIPGETISVVVGQGYNSFTIMQLAQATSTLAADGKYIRPHLVSEMENTVNKTRTPTVRQPDYQIPVSQSSIQLVKDALVEVTRRGTAKRSFAGAAYESAGKTGTAQVFSLKGSKYNSRTLKRTLWDHALYMGFAPAKEPKIAVALIVENGGWGASVAAPIARKVFDYWLSPTRSAQVDSAPVLELDSEEPAEDTSPDVLVPQEVPANPEDKAPEHLPDILAPVGNGSGRNGAEQRQNNE</sequence>
<reference evidence="18 19" key="1">
    <citation type="journal article" date="2018" name="Nat. Biotechnol.">
        <title>A standardized bacterial taxonomy based on genome phylogeny substantially revises the tree of life.</title>
        <authorList>
            <person name="Parks D.H."/>
            <person name="Chuvochina M."/>
            <person name="Waite D.W."/>
            <person name="Rinke C."/>
            <person name="Skarshewski A."/>
            <person name="Chaumeil P.A."/>
            <person name="Hugenholtz P."/>
        </authorList>
    </citation>
    <scope>NUCLEOTIDE SEQUENCE [LARGE SCALE GENOMIC DNA]</scope>
    <source>
        <strain evidence="18">UBA10707</strain>
    </source>
</reference>
<dbReference type="GO" id="GO:0009002">
    <property type="term" value="F:serine-type D-Ala-D-Ala carboxypeptidase activity"/>
    <property type="evidence" value="ECO:0007669"/>
    <property type="project" value="UniProtKB-UniRule"/>
</dbReference>
<comment type="function">
    <text evidence="14">Catalyzes cross-linking of the peptidoglycan cell wall.</text>
</comment>
<dbReference type="UniPathway" id="UPA00219"/>
<evidence type="ECO:0000256" key="11">
    <source>
        <dbReference type="ARBA" id="ARBA00022989"/>
    </source>
</evidence>
<keyword evidence="9 14" id="KW-0133">Cell shape</keyword>
<keyword evidence="6 14" id="KW-0645">Protease</keyword>
<keyword evidence="3 14" id="KW-1003">Cell membrane</keyword>
<comment type="caution">
    <text evidence="14">Lacks conserved residue(s) required for the propagation of feature annotation.</text>
</comment>
<gene>
    <name evidence="14 18" type="primary">mrdA</name>
    <name evidence="18" type="ORF">DD666_05470</name>
</gene>
<evidence type="ECO:0000256" key="7">
    <source>
        <dbReference type="ARBA" id="ARBA00022692"/>
    </source>
</evidence>
<dbReference type="NCBIfam" id="TIGR03423">
    <property type="entry name" value="pbp2_mrdA"/>
    <property type="match status" value="1"/>
</dbReference>
<evidence type="ECO:0000256" key="3">
    <source>
        <dbReference type="ARBA" id="ARBA00022475"/>
    </source>
</evidence>
<dbReference type="Pfam" id="PF00905">
    <property type="entry name" value="Transpeptidase"/>
    <property type="match status" value="1"/>
</dbReference>
<dbReference type="SUPFAM" id="SSF56519">
    <property type="entry name" value="Penicillin binding protein dimerisation domain"/>
    <property type="match status" value="1"/>
</dbReference>
<evidence type="ECO:0000256" key="5">
    <source>
        <dbReference type="ARBA" id="ARBA00022645"/>
    </source>
</evidence>
<feature type="region of interest" description="Disordered" evidence="15">
    <location>
        <begin position="628"/>
        <end position="689"/>
    </location>
</feature>
<dbReference type="InterPro" id="IPR036138">
    <property type="entry name" value="PBP_dimer_sf"/>
</dbReference>
<evidence type="ECO:0000256" key="14">
    <source>
        <dbReference type="HAMAP-Rule" id="MF_02081"/>
    </source>
</evidence>
<dbReference type="InterPro" id="IPR005311">
    <property type="entry name" value="PBP_dimer"/>
</dbReference>
<comment type="pathway">
    <text evidence="14">Cell wall biogenesis; peptidoglycan biosynthesis.</text>
</comment>
<evidence type="ECO:0000256" key="4">
    <source>
        <dbReference type="ARBA" id="ARBA00022519"/>
    </source>
</evidence>
<feature type="compositionally biased region" description="Basic and acidic residues" evidence="15">
    <location>
        <begin position="658"/>
        <end position="667"/>
    </location>
</feature>
<evidence type="ECO:0000256" key="6">
    <source>
        <dbReference type="ARBA" id="ARBA00022670"/>
    </source>
</evidence>
<feature type="domain" description="Penicillin-binding protein transpeptidase" evidence="16">
    <location>
        <begin position="277"/>
        <end position="615"/>
    </location>
</feature>